<dbReference type="PANTHER" id="PTHR10815:SF5">
    <property type="entry name" value="METHYLATED-DNA--PROTEIN-CYSTEINE METHYLTRANSFERASE"/>
    <property type="match status" value="1"/>
</dbReference>
<dbReference type="SUPFAM" id="SSF46767">
    <property type="entry name" value="Methylated DNA-protein cysteine methyltransferase, C-terminal domain"/>
    <property type="match status" value="1"/>
</dbReference>
<dbReference type="InterPro" id="IPR001497">
    <property type="entry name" value="MethylDNA_cys_MeTrfase_AS"/>
</dbReference>
<dbReference type="InterPro" id="IPR036631">
    <property type="entry name" value="MGMT_N_sf"/>
</dbReference>
<evidence type="ECO:0000259" key="7">
    <source>
        <dbReference type="Pfam" id="PF01035"/>
    </source>
</evidence>
<gene>
    <name evidence="9" type="ORF">C5748_11535</name>
</gene>
<evidence type="ECO:0000313" key="10">
    <source>
        <dbReference type="Proteomes" id="UP000239434"/>
    </source>
</evidence>
<dbReference type="RefSeq" id="WP_105742085.1">
    <property type="nucleotide sequence ID" value="NZ_PVBR01000007.1"/>
</dbReference>
<reference evidence="9 10" key="1">
    <citation type="submission" date="2018-02" db="EMBL/GenBank/DDBJ databases">
        <title>The draft genome of Phyllobacterium sp. 1N-3.</title>
        <authorList>
            <person name="Liu L."/>
            <person name="Li L."/>
            <person name="Zhang X."/>
            <person name="Wang T."/>
            <person name="Liang L."/>
        </authorList>
    </citation>
    <scope>NUCLEOTIDE SEQUENCE [LARGE SCALE GENOMIC DNA]</scope>
    <source>
        <strain evidence="9 10">1N-3</strain>
    </source>
</reference>
<protein>
    <submittedName>
        <fullName evidence="9">Cysteine methyltransferase</fullName>
    </submittedName>
</protein>
<dbReference type="GO" id="GO:0006281">
    <property type="term" value="P:DNA repair"/>
    <property type="evidence" value="ECO:0007669"/>
    <property type="project" value="UniProtKB-KW"/>
</dbReference>
<dbReference type="InterPro" id="IPR036217">
    <property type="entry name" value="MethylDNA_cys_MeTrfase_DNAb"/>
</dbReference>
<sequence>MESPGTTAFETAIGPCAIAWGEKGIVGVQLPEADAAATQAKLQKRFPLAQERPAPAAVRDVIDRIIALLEGEKVDFSKAPLDMEGLPPLHRQVYEIALQIAPGETLTYGAIARRIGDVSLSQAIGQALGKNPFPIIVPCHRVLGASGKTGGFSANGGAETKLRILTIEGARTSDEPDLFGNLPLAMKPGRR</sequence>
<dbReference type="Gene3D" id="3.30.160.70">
    <property type="entry name" value="Methylated DNA-protein cysteine methyltransferase domain"/>
    <property type="match status" value="1"/>
</dbReference>
<dbReference type="SUPFAM" id="SSF53155">
    <property type="entry name" value="Methylated DNA-protein cysteine methyltransferase domain"/>
    <property type="match status" value="1"/>
</dbReference>
<keyword evidence="5" id="KW-0234">DNA repair</keyword>
<dbReference type="AlphaFoldDB" id="A0A2S9IS49"/>
<dbReference type="Proteomes" id="UP000239434">
    <property type="component" value="Unassembled WGS sequence"/>
</dbReference>
<keyword evidence="4" id="KW-0227">DNA damage</keyword>
<evidence type="ECO:0000256" key="1">
    <source>
        <dbReference type="ARBA" id="ARBA00001286"/>
    </source>
</evidence>
<dbReference type="GO" id="GO:0032259">
    <property type="term" value="P:methylation"/>
    <property type="evidence" value="ECO:0007669"/>
    <property type="project" value="UniProtKB-KW"/>
</dbReference>
<dbReference type="InterPro" id="IPR008332">
    <property type="entry name" value="MethylG_MeTrfase_N"/>
</dbReference>
<dbReference type="GO" id="GO:0003908">
    <property type="term" value="F:methylated-DNA-[protein]-cysteine S-methyltransferase activity"/>
    <property type="evidence" value="ECO:0007669"/>
    <property type="project" value="UniProtKB-EC"/>
</dbReference>
<comment type="caution">
    <text evidence="9">The sequence shown here is derived from an EMBL/GenBank/DDBJ whole genome shotgun (WGS) entry which is preliminary data.</text>
</comment>
<comment type="catalytic activity">
    <reaction evidence="1">
        <text>a 4-O-methyl-thymidine in DNA + L-cysteinyl-[protein] = a thymidine in DNA + S-methyl-L-cysteinyl-[protein]</text>
        <dbReference type="Rhea" id="RHEA:53428"/>
        <dbReference type="Rhea" id="RHEA-COMP:10131"/>
        <dbReference type="Rhea" id="RHEA-COMP:10132"/>
        <dbReference type="Rhea" id="RHEA-COMP:13555"/>
        <dbReference type="Rhea" id="RHEA-COMP:13556"/>
        <dbReference type="ChEBI" id="CHEBI:29950"/>
        <dbReference type="ChEBI" id="CHEBI:82612"/>
        <dbReference type="ChEBI" id="CHEBI:137386"/>
        <dbReference type="ChEBI" id="CHEBI:137387"/>
        <dbReference type="EC" id="2.1.1.63"/>
    </reaction>
</comment>
<dbReference type="InterPro" id="IPR036388">
    <property type="entry name" value="WH-like_DNA-bd_sf"/>
</dbReference>
<proteinExistence type="predicted"/>
<dbReference type="PANTHER" id="PTHR10815">
    <property type="entry name" value="METHYLATED-DNA--PROTEIN-CYSTEINE METHYLTRANSFERASE"/>
    <property type="match status" value="1"/>
</dbReference>
<evidence type="ECO:0000256" key="6">
    <source>
        <dbReference type="ARBA" id="ARBA00049348"/>
    </source>
</evidence>
<dbReference type="CDD" id="cd06445">
    <property type="entry name" value="ATase"/>
    <property type="match status" value="1"/>
</dbReference>
<keyword evidence="2 9" id="KW-0489">Methyltransferase</keyword>
<keyword evidence="3 9" id="KW-0808">Transferase</keyword>
<accession>A0A2S9IS49</accession>
<name>A0A2S9IS49_9HYPH</name>
<organism evidence="9 10">
    <name type="scientific">Phyllobacterium phragmitis</name>
    <dbReference type="NCBI Taxonomy" id="2670329"/>
    <lineage>
        <taxon>Bacteria</taxon>
        <taxon>Pseudomonadati</taxon>
        <taxon>Pseudomonadota</taxon>
        <taxon>Alphaproteobacteria</taxon>
        <taxon>Hyphomicrobiales</taxon>
        <taxon>Phyllobacteriaceae</taxon>
        <taxon>Phyllobacterium</taxon>
    </lineage>
</organism>
<dbReference type="EMBL" id="PVBR01000007">
    <property type="protein sequence ID" value="PRD43339.1"/>
    <property type="molecule type" value="Genomic_DNA"/>
</dbReference>
<evidence type="ECO:0000259" key="8">
    <source>
        <dbReference type="Pfam" id="PF02870"/>
    </source>
</evidence>
<dbReference type="InterPro" id="IPR014048">
    <property type="entry name" value="MethylDNA_cys_MeTrfase_DNA-bd"/>
</dbReference>
<evidence type="ECO:0000256" key="3">
    <source>
        <dbReference type="ARBA" id="ARBA00022679"/>
    </source>
</evidence>
<keyword evidence="10" id="KW-1185">Reference proteome</keyword>
<comment type="catalytic activity">
    <reaction evidence="6">
        <text>a 6-O-methyl-2'-deoxyguanosine in DNA + L-cysteinyl-[protein] = S-methyl-L-cysteinyl-[protein] + a 2'-deoxyguanosine in DNA</text>
        <dbReference type="Rhea" id="RHEA:24000"/>
        <dbReference type="Rhea" id="RHEA-COMP:10131"/>
        <dbReference type="Rhea" id="RHEA-COMP:10132"/>
        <dbReference type="Rhea" id="RHEA-COMP:11367"/>
        <dbReference type="Rhea" id="RHEA-COMP:11368"/>
        <dbReference type="ChEBI" id="CHEBI:29950"/>
        <dbReference type="ChEBI" id="CHEBI:82612"/>
        <dbReference type="ChEBI" id="CHEBI:85445"/>
        <dbReference type="ChEBI" id="CHEBI:85448"/>
        <dbReference type="EC" id="2.1.1.63"/>
    </reaction>
</comment>
<feature type="domain" description="Methylguanine DNA methyltransferase ribonuclease-like" evidence="8">
    <location>
        <begin position="9"/>
        <end position="82"/>
    </location>
</feature>
<evidence type="ECO:0000256" key="4">
    <source>
        <dbReference type="ARBA" id="ARBA00022763"/>
    </source>
</evidence>
<evidence type="ECO:0000256" key="5">
    <source>
        <dbReference type="ARBA" id="ARBA00023204"/>
    </source>
</evidence>
<evidence type="ECO:0000256" key="2">
    <source>
        <dbReference type="ARBA" id="ARBA00022603"/>
    </source>
</evidence>
<dbReference type="NCBIfam" id="TIGR00589">
    <property type="entry name" value="ogt"/>
    <property type="match status" value="1"/>
</dbReference>
<evidence type="ECO:0000313" key="9">
    <source>
        <dbReference type="EMBL" id="PRD43339.1"/>
    </source>
</evidence>
<dbReference type="Pfam" id="PF02870">
    <property type="entry name" value="Methyltransf_1N"/>
    <property type="match status" value="1"/>
</dbReference>
<dbReference type="Pfam" id="PF01035">
    <property type="entry name" value="DNA_binding_1"/>
    <property type="match status" value="1"/>
</dbReference>
<feature type="domain" description="Methylated-DNA-[protein]-cysteine S-methyltransferase DNA binding" evidence="7">
    <location>
        <begin position="89"/>
        <end position="169"/>
    </location>
</feature>
<dbReference type="PROSITE" id="PS00374">
    <property type="entry name" value="MGMT"/>
    <property type="match status" value="1"/>
</dbReference>
<dbReference type="Gene3D" id="1.10.10.10">
    <property type="entry name" value="Winged helix-like DNA-binding domain superfamily/Winged helix DNA-binding domain"/>
    <property type="match status" value="1"/>
</dbReference>